<dbReference type="EC" id="1.3.1.9" evidence="8"/>
<dbReference type="InterPro" id="IPR014358">
    <property type="entry name" value="Enoyl-ACP_Rdtase_NADH"/>
</dbReference>
<evidence type="ECO:0000256" key="4">
    <source>
        <dbReference type="ARBA" id="ARBA00022832"/>
    </source>
</evidence>
<evidence type="ECO:0000256" key="3">
    <source>
        <dbReference type="ARBA" id="ARBA00022516"/>
    </source>
</evidence>
<evidence type="ECO:0000313" key="13">
    <source>
        <dbReference type="Proteomes" id="UP001204445"/>
    </source>
</evidence>
<dbReference type="Gene3D" id="3.40.50.720">
    <property type="entry name" value="NAD(P)-binding Rossmann-like Domain"/>
    <property type="match status" value="1"/>
</dbReference>
<keyword evidence="13" id="KW-1185">Reference proteome</keyword>
<comment type="similarity">
    <text evidence="2 8">Belongs to the short-chain dehydrogenases/reductases (SDR) family. FabI subfamily.</text>
</comment>
<keyword evidence="7 8" id="KW-0275">Fatty acid biosynthesis</keyword>
<evidence type="ECO:0000256" key="11">
    <source>
        <dbReference type="PIRSR" id="PIRSR000094-3"/>
    </source>
</evidence>
<dbReference type="RefSeq" id="WP_259054281.1">
    <property type="nucleotide sequence ID" value="NZ_JANUCT010000004.1"/>
</dbReference>
<keyword evidence="5 8" id="KW-0560">Oxidoreductase</keyword>
<accession>A0AAE3HLP9</accession>
<keyword evidence="4" id="KW-0276">Fatty acid metabolism</keyword>
<dbReference type="InterPro" id="IPR036291">
    <property type="entry name" value="NAD(P)-bd_dom_sf"/>
</dbReference>
<dbReference type="PANTHER" id="PTHR43159">
    <property type="entry name" value="ENOYL-[ACYL-CARRIER-PROTEIN] REDUCTASE"/>
    <property type="match status" value="1"/>
</dbReference>
<proteinExistence type="inferred from homology"/>
<dbReference type="GO" id="GO:0004318">
    <property type="term" value="F:enoyl-[acyl-carrier-protein] reductase (NADH) activity"/>
    <property type="evidence" value="ECO:0007669"/>
    <property type="project" value="UniProtKB-EC"/>
</dbReference>
<keyword evidence="3 8" id="KW-0444">Lipid biosynthesis</keyword>
<sequence>MTRFDLSNKKGLIVGIANEQSLAYGSAQAIREQGGRLAITYLNDKARPHVEPLANELGSELFLPCNVTRPDEVDAVFTQIREHWGGLDFLIHSIAYAPLADLQGRLIDSSRDGFLEAMDISCHSLMRLAKQAEPLMKDGGSILTMSYIGAERAVANYNLMGPVKAALESAVRYLAHELGPRDIRVNAISAGPVATRAASGLADFEKLIERANQHAPLNRPLSVADVGSLAAFLVADGAYSITGETLHVDGGYHARD</sequence>
<feature type="binding site" evidence="11">
    <location>
        <position position="164"/>
    </location>
    <ligand>
        <name>NAD(+)</name>
        <dbReference type="ChEBI" id="CHEBI:57540"/>
    </ligand>
</feature>
<feature type="binding site" evidence="11">
    <location>
        <begin position="193"/>
        <end position="197"/>
    </location>
    <ligand>
        <name>NAD(+)</name>
        <dbReference type="ChEBI" id="CHEBI:57540"/>
    </ligand>
</feature>
<comment type="catalytic activity">
    <reaction evidence="8">
        <text>a 2,3-saturated acyl-[ACP] + NAD(+) = a (2E)-enoyl-[ACP] + NADH + H(+)</text>
        <dbReference type="Rhea" id="RHEA:10240"/>
        <dbReference type="Rhea" id="RHEA-COMP:9925"/>
        <dbReference type="Rhea" id="RHEA-COMP:9926"/>
        <dbReference type="ChEBI" id="CHEBI:15378"/>
        <dbReference type="ChEBI" id="CHEBI:57540"/>
        <dbReference type="ChEBI" id="CHEBI:57945"/>
        <dbReference type="ChEBI" id="CHEBI:78784"/>
        <dbReference type="ChEBI" id="CHEBI:78785"/>
        <dbReference type="EC" id="1.3.1.9"/>
    </reaction>
</comment>
<gene>
    <name evidence="12" type="ORF">J2T55_000721</name>
</gene>
<keyword evidence="8 11" id="KW-0520">NAD</keyword>
<evidence type="ECO:0000256" key="9">
    <source>
        <dbReference type="PIRSR" id="PIRSR000094-1"/>
    </source>
</evidence>
<evidence type="ECO:0000256" key="5">
    <source>
        <dbReference type="ARBA" id="ARBA00023002"/>
    </source>
</evidence>
<comment type="caution">
    <text evidence="12">The sequence shown here is derived from an EMBL/GenBank/DDBJ whole genome shotgun (WGS) entry which is preliminary data.</text>
</comment>
<evidence type="ECO:0000256" key="10">
    <source>
        <dbReference type="PIRSR" id="PIRSR000094-2"/>
    </source>
</evidence>
<reference evidence="12" key="1">
    <citation type="submission" date="2022-08" db="EMBL/GenBank/DDBJ databases">
        <title>Genomic Encyclopedia of Type Strains, Phase III (KMG-III): the genomes of soil and plant-associated and newly described type strains.</title>
        <authorList>
            <person name="Whitman W."/>
        </authorList>
    </citation>
    <scope>NUCLEOTIDE SEQUENCE</scope>
    <source>
        <strain evidence="12">HMT 1</strain>
    </source>
</reference>
<evidence type="ECO:0000256" key="2">
    <source>
        <dbReference type="ARBA" id="ARBA00009233"/>
    </source>
</evidence>
<comment type="pathway">
    <text evidence="1">Lipid metabolism; fatty acid biosynthesis.</text>
</comment>
<feature type="binding site" evidence="11">
    <location>
        <position position="15"/>
    </location>
    <ligand>
        <name>NAD(+)</name>
        <dbReference type="ChEBI" id="CHEBI:57540"/>
    </ligand>
</feature>
<evidence type="ECO:0000313" key="12">
    <source>
        <dbReference type="EMBL" id="MCS3902717.1"/>
    </source>
</evidence>
<dbReference type="EMBL" id="JANUCT010000004">
    <property type="protein sequence ID" value="MCS3902717.1"/>
    <property type="molecule type" value="Genomic_DNA"/>
</dbReference>
<dbReference type="PANTHER" id="PTHR43159:SF2">
    <property type="entry name" value="ENOYL-[ACYL-CARRIER-PROTEIN] REDUCTASE [NADH], CHLOROPLASTIC"/>
    <property type="match status" value="1"/>
</dbReference>
<organism evidence="12 13">
    <name type="scientific">Methylohalomonas lacus</name>
    <dbReference type="NCBI Taxonomy" id="398773"/>
    <lineage>
        <taxon>Bacteria</taxon>
        <taxon>Pseudomonadati</taxon>
        <taxon>Pseudomonadota</taxon>
        <taxon>Gammaproteobacteria</taxon>
        <taxon>Methylohalomonadales</taxon>
        <taxon>Methylohalomonadaceae</taxon>
        <taxon>Methylohalomonas</taxon>
    </lineage>
</organism>
<feature type="binding site" evidence="11">
    <location>
        <position position="94"/>
    </location>
    <ligand>
        <name>NAD(+)</name>
        <dbReference type="ChEBI" id="CHEBI:57540"/>
    </ligand>
</feature>
<dbReference type="CDD" id="cd05372">
    <property type="entry name" value="ENR_SDR"/>
    <property type="match status" value="1"/>
</dbReference>
<protein>
    <recommendedName>
        <fullName evidence="8">Enoyl-[acyl-carrier-protein] reductase [NADH]</fullName>
        <ecNumber evidence="8">1.3.1.9</ecNumber>
    </recommendedName>
</protein>
<dbReference type="InterPro" id="IPR002347">
    <property type="entry name" value="SDR_fam"/>
</dbReference>
<dbReference type="PIRSF" id="PIRSF000094">
    <property type="entry name" value="Enoyl-ACP_rdct"/>
    <property type="match status" value="1"/>
</dbReference>
<dbReference type="PRINTS" id="PR00081">
    <property type="entry name" value="GDHRDH"/>
</dbReference>
<feature type="binding site" evidence="10">
    <location>
        <position position="97"/>
    </location>
    <ligand>
        <name>substrate</name>
    </ligand>
</feature>
<keyword evidence="6" id="KW-0443">Lipid metabolism</keyword>
<evidence type="ECO:0000256" key="1">
    <source>
        <dbReference type="ARBA" id="ARBA00005194"/>
    </source>
</evidence>
<feature type="active site" description="Proton acceptor" evidence="9">
    <location>
        <position position="157"/>
    </location>
</feature>
<dbReference type="AlphaFoldDB" id="A0AAE3HLP9"/>
<dbReference type="GO" id="GO:0006633">
    <property type="term" value="P:fatty acid biosynthetic process"/>
    <property type="evidence" value="ECO:0007669"/>
    <property type="project" value="UniProtKB-KW"/>
</dbReference>
<evidence type="ECO:0000256" key="8">
    <source>
        <dbReference type="PIRNR" id="PIRNR000094"/>
    </source>
</evidence>
<name>A0AAE3HLP9_9GAMM</name>
<dbReference type="Proteomes" id="UP001204445">
    <property type="component" value="Unassembled WGS sequence"/>
</dbReference>
<dbReference type="NCBIfam" id="NF005717">
    <property type="entry name" value="PRK07533.1"/>
    <property type="match status" value="1"/>
</dbReference>
<dbReference type="SUPFAM" id="SSF51735">
    <property type="entry name" value="NAD(P)-binding Rossmann-fold domains"/>
    <property type="match status" value="1"/>
</dbReference>
<dbReference type="Pfam" id="PF13561">
    <property type="entry name" value="adh_short_C2"/>
    <property type="match status" value="1"/>
</dbReference>
<evidence type="ECO:0000256" key="7">
    <source>
        <dbReference type="ARBA" id="ARBA00023160"/>
    </source>
</evidence>
<evidence type="ECO:0000256" key="6">
    <source>
        <dbReference type="ARBA" id="ARBA00023098"/>
    </source>
</evidence>
<feature type="active site" description="Proton acceptor" evidence="9">
    <location>
        <position position="147"/>
    </location>
</feature>